<evidence type="ECO:0000313" key="2">
    <source>
        <dbReference type="Proteomes" id="UP001187471"/>
    </source>
</evidence>
<dbReference type="AlphaFoldDB" id="A0AA88RDF4"/>
<organism evidence="1 2">
    <name type="scientific">Escallonia rubra</name>
    <dbReference type="NCBI Taxonomy" id="112253"/>
    <lineage>
        <taxon>Eukaryota</taxon>
        <taxon>Viridiplantae</taxon>
        <taxon>Streptophyta</taxon>
        <taxon>Embryophyta</taxon>
        <taxon>Tracheophyta</taxon>
        <taxon>Spermatophyta</taxon>
        <taxon>Magnoliopsida</taxon>
        <taxon>eudicotyledons</taxon>
        <taxon>Gunneridae</taxon>
        <taxon>Pentapetalae</taxon>
        <taxon>asterids</taxon>
        <taxon>campanulids</taxon>
        <taxon>Escalloniales</taxon>
        <taxon>Escalloniaceae</taxon>
        <taxon>Escallonia</taxon>
    </lineage>
</organism>
<keyword evidence="2" id="KW-1185">Reference proteome</keyword>
<gene>
    <name evidence="1" type="ORF">RJ640_015950</name>
</gene>
<feature type="non-terminal residue" evidence="1">
    <location>
        <position position="1"/>
    </location>
</feature>
<accession>A0AA88RDF4</accession>
<protein>
    <submittedName>
        <fullName evidence="1">Uncharacterized protein</fullName>
    </submittedName>
</protein>
<name>A0AA88RDF4_9ASTE</name>
<dbReference type="EMBL" id="JAVXUO010001181">
    <property type="protein sequence ID" value="KAK2985242.1"/>
    <property type="molecule type" value="Genomic_DNA"/>
</dbReference>
<reference evidence="1" key="1">
    <citation type="submission" date="2022-12" db="EMBL/GenBank/DDBJ databases">
        <title>Draft genome assemblies for two species of Escallonia (Escalloniales).</title>
        <authorList>
            <person name="Chanderbali A."/>
            <person name="Dervinis C."/>
            <person name="Anghel I."/>
            <person name="Soltis D."/>
            <person name="Soltis P."/>
            <person name="Zapata F."/>
        </authorList>
    </citation>
    <scope>NUCLEOTIDE SEQUENCE</scope>
    <source>
        <strain evidence="1">UCBG92.1500</strain>
        <tissue evidence="1">Leaf</tissue>
    </source>
</reference>
<evidence type="ECO:0000313" key="1">
    <source>
        <dbReference type="EMBL" id="KAK2985242.1"/>
    </source>
</evidence>
<dbReference type="Proteomes" id="UP001187471">
    <property type="component" value="Unassembled WGS sequence"/>
</dbReference>
<proteinExistence type="predicted"/>
<comment type="caution">
    <text evidence="1">The sequence shown here is derived from an EMBL/GenBank/DDBJ whole genome shotgun (WGS) entry which is preliminary data.</text>
</comment>
<sequence>MALCTTFSLGSNFSHLNFVTTLCMKTSTTILAYSWPGHIRGPPPNGVKVNGGGPFPSNLDGSNCFGFGKCKWHQPQYFSSNIPRVFHASDILPNGVLVAWLCGACLASEVIGIVMAAHSFVTVVSPAVSSCLKVGASLSL</sequence>